<feature type="region of interest" description="Disordered" evidence="1">
    <location>
        <begin position="1"/>
        <end position="25"/>
    </location>
</feature>
<feature type="compositionally biased region" description="Basic residues" evidence="1">
    <location>
        <begin position="1"/>
        <end position="10"/>
    </location>
</feature>
<reference evidence="2 3" key="1">
    <citation type="submission" date="2016-06" db="EMBL/GenBank/DDBJ databases">
        <title>Evolution of pathogenesis and genome organization in the Tremellales.</title>
        <authorList>
            <person name="Cuomo C."/>
            <person name="Litvintseva A."/>
            <person name="Heitman J."/>
            <person name="Chen Y."/>
            <person name="Sun S."/>
            <person name="Springer D."/>
            <person name="Dromer F."/>
            <person name="Young S."/>
            <person name="Zeng Q."/>
            <person name="Chapman S."/>
            <person name="Gujja S."/>
            <person name="Saif S."/>
            <person name="Birren B."/>
        </authorList>
    </citation>
    <scope>NUCLEOTIDE SEQUENCE [LARGE SCALE GENOMIC DNA]</scope>
    <source>
        <strain evidence="2 3">ATCC 28783</strain>
    </source>
</reference>
<keyword evidence="3" id="KW-1185">Reference proteome</keyword>
<dbReference type="InParanoid" id="A0A4Q1BHV7"/>
<proteinExistence type="predicted"/>
<evidence type="ECO:0000313" key="3">
    <source>
        <dbReference type="Proteomes" id="UP000289152"/>
    </source>
</evidence>
<organism evidence="2 3">
    <name type="scientific">Tremella mesenterica</name>
    <name type="common">Jelly fungus</name>
    <dbReference type="NCBI Taxonomy" id="5217"/>
    <lineage>
        <taxon>Eukaryota</taxon>
        <taxon>Fungi</taxon>
        <taxon>Dikarya</taxon>
        <taxon>Basidiomycota</taxon>
        <taxon>Agaricomycotina</taxon>
        <taxon>Tremellomycetes</taxon>
        <taxon>Tremellales</taxon>
        <taxon>Tremellaceae</taxon>
        <taxon>Tremella</taxon>
    </lineage>
</organism>
<sequence>MASRNSHRNHKSDQPNPASSRMNSNQWTNGDPFYEYCPPWKSTTDLHQETVFGPAWHRQASANDASESFVAKMTAPAAQRQRIFTHEGPQYIMNEREWGPGQSLDTPGRWIAEMREFPLNGVDTRLLQCPILDKGHLYSRYVNLTQEGYESQINIYPRNRTQTSRYQHTYLAPYTNVVPASGHIQTAGQDDEGESSVQIKQETESEILSNYPVHALSREFEDPFMYTDPPDRNASMVYQETSEAEYWKLDEDITDNTVFVKKISKGVFQERVFTAKDTYTLSMVESIQGPALGKSNEFISLWVKTLVTEWNEAEEMVGSTLQRPWDKHTVYSRRVQLDPQSTHVSWYDGANTMGTVVGRYISVEPAGGGETIRPGDVKSEGADY</sequence>
<name>A0A4Q1BHV7_TREME</name>
<dbReference type="VEuPathDB" id="FungiDB:TREMEDRAFT_64774"/>
<comment type="caution">
    <text evidence="2">The sequence shown here is derived from an EMBL/GenBank/DDBJ whole genome shotgun (WGS) entry which is preliminary data.</text>
</comment>
<dbReference type="EMBL" id="SDIL01000076">
    <property type="protein sequence ID" value="RXK37156.1"/>
    <property type="molecule type" value="Genomic_DNA"/>
</dbReference>
<protein>
    <submittedName>
        <fullName evidence="2">Uncharacterized protein</fullName>
    </submittedName>
</protein>
<dbReference type="AlphaFoldDB" id="A0A4Q1BHV7"/>
<feature type="compositionally biased region" description="Polar residues" evidence="1">
    <location>
        <begin position="14"/>
        <end position="25"/>
    </location>
</feature>
<evidence type="ECO:0000313" key="2">
    <source>
        <dbReference type="EMBL" id="RXK37156.1"/>
    </source>
</evidence>
<evidence type="ECO:0000256" key="1">
    <source>
        <dbReference type="SAM" id="MobiDB-lite"/>
    </source>
</evidence>
<accession>A0A4Q1BHV7</accession>
<gene>
    <name evidence="2" type="ORF">M231_05608</name>
</gene>
<dbReference type="Proteomes" id="UP000289152">
    <property type="component" value="Unassembled WGS sequence"/>
</dbReference>